<accession>A0A9W8ZFB8</accession>
<evidence type="ECO:0000313" key="2">
    <source>
        <dbReference type="EMBL" id="KAJ4405758.1"/>
    </source>
</evidence>
<evidence type="ECO:0000313" key="3">
    <source>
        <dbReference type="Proteomes" id="UP001140510"/>
    </source>
</evidence>
<name>A0A9W8ZFB8_9PLEO</name>
<gene>
    <name evidence="2" type="ORF">N0V91_005065</name>
</gene>
<protein>
    <submittedName>
        <fullName evidence="2">Uncharacterized protein</fullName>
    </submittedName>
</protein>
<dbReference type="PANTHER" id="PTHR36986:SF1">
    <property type="entry name" value="UPF0643 PROTEIN PB2B2.08"/>
    <property type="match status" value="1"/>
</dbReference>
<proteinExistence type="predicted"/>
<dbReference type="AlphaFoldDB" id="A0A9W8ZFB8"/>
<evidence type="ECO:0000256" key="1">
    <source>
        <dbReference type="SAM" id="MobiDB-lite"/>
    </source>
</evidence>
<comment type="caution">
    <text evidence="2">The sequence shown here is derived from an EMBL/GenBank/DDBJ whole genome shotgun (WGS) entry which is preliminary data.</text>
</comment>
<dbReference type="EMBL" id="JAPEVA010000032">
    <property type="protein sequence ID" value="KAJ4405758.1"/>
    <property type="molecule type" value="Genomic_DNA"/>
</dbReference>
<sequence>MAPSADIIDPSTNQSLYPADAHASKLFTTTEVLEITESPSRQDIPSSHNTNLVLHPSLITTHFDALRFEAAAYRQLSSANSRQTTPKPASDSESGSASNALSPVYSTSLISSPYNTPGHYLDLSTLSTPSRLFALALTALRPTHPAYATKPYTSSLNFDVVLRALRQLAVQENFEWKETSFYVVVFRSQLRPSADQDWLYKLDFESHREACESGGLLKYWFGKADLEGERRNLATCFWASKEDAVKGGAGPWHAKARRAGREMYESIVFTTHRFTVLEGAEGYKFEGWED</sequence>
<dbReference type="PANTHER" id="PTHR36986">
    <property type="entry name" value="UPF0643 PROTEIN PB2B2.08"/>
    <property type="match status" value="1"/>
</dbReference>
<feature type="region of interest" description="Disordered" evidence="1">
    <location>
        <begin position="77"/>
        <end position="98"/>
    </location>
</feature>
<organism evidence="2 3">
    <name type="scientific">Didymella pomorum</name>
    <dbReference type="NCBI Taxonomy" id="749634"/>
    <lineage>
        <taxon>Eukaryota</taxon>
        <taxon>Fungi</taxon>
        <taxon>Dikarya</taxon>
        <taxon>Ascomycota</taxon>
        <taxon>Pezizomycotina</taxon>
        <taxon>Dothideomycetes</taxon>
        <taxon>Pleosporomycetidae</taxon>
        <taxon>Pleosporales</taxon>
        <taxon>Pleosporineae</taxon>
        <taxon>Didymellaceae</taxon>
        <taxon>Didymella</taxon>
    </lineage>
</organism>
<dbReference type="Proteomes" id="UP001140510">
    <property type="component" value="Unassembled WGS sequence"/>
</dbReference>
<dbReference type="OrthoDB" id="2140489at2759"/>
<reference evidence="2" key="1">
    <citation type="submission" date="2022-10" db="EMBL/GenBank/DDBJ databases">
        <title>Tapping the CABI collections for fungal endophytes: first genome assemblies for Collariella, Neodidymelliopsis, Ascochyta clinopodiicola, Didymella pomorum, Didymosphaeria variabile, Neocosmospora piperis and Neocucurbitaria cava.</title>
        <authorList>
            <person name="Hill R."/>
        </authorList>
    </citation>
    <scope>NUCLEOTIDE SEQUENCE</scope>
    <source>
        <strain evidence="2">IMI 355091</strain>
    </source>
</reference>
<keyword evidence="3" id="KW-1185">Reference proteome</keyword>